<dbReference type="InterPro" id="IPR039498">
    <property type="entry name" value="NTP_transf_5"/>
</dbReference>
<dbReference type="EMBL" id="FPAQ01000025">
    <property type="protein sequence ID" value="SFT85428.1"/>
    <property type="molecule type" value="Genomic_DNA"/>
</dbReference>
<dbReference type="AlphaFoldDB" id="A0A1I7BE45"/>
<evidence type="ECO:0000313" key="2">
    <source>
        <dbReference type="Proteomes" id="UP000199594"/>
    </source>
</evidence>
<protein>
    <submittedName>
        <fullName evidence="1">Uncharacterized nucleotidyltransferase</fullName>
    </submittedName>
</protein>
<gene>
    <name evidence="1" type="ORF">SAMN04487956_12545</name>
</gene>
<sequence>MESYAPRTPVLSPELRLLLLFSRLELNAEQARAAQALCQEISDWQAFRHLAAQGFILPLAYRHLRRLAPSSLPLEQRESMKRQVMSLSLHGLNVVTSLGEVSQTLLEPLGIPYITFKGPSLAARYYDEPAVRFCRDIDILVPRERMAELLARALALGFTPVVPADLAHDPVSLAFVARYQQVITLRSPRGMIIEFHSRIDNLGTVYASRALFDRAESVRVGSREVSVMPTDELFVYICWHHTKHFWSRLHWLVDLDAMQRHPSFDHRRTLACAERHGLGATVDVCLKMAALLGSPDFELDDSPDQRLNQLLTLSIQGMQGDPSFDHRLDKKMSNPDFSFQWQTGRLHLVRGKLLGWLRMFQPSYAEYRVWPLPSGWQWLYCFLRPLLACRRRLPNHDTD</sequence>
<dbReference type="RefSeq" id="WP_089850516.1">
    <property type="nucleotide sequence ID" value="NZ_FPAQ01000025.1"/>
</dbReference>
<name>A0A1I7BE45_9GAMM</name>
<keyword evidence="1" id="KW-0808">Transferase</keyword>
<dbReference type="Proteomes" id="UP000199594">
    <property type="component" value="Unassembled WGS sequence"/>
</dbReference>
<proteinExistence type="predicted"/>
<accession>A0A1I7BE45</accession>
<dbReference type="Pfam" id="PF14907">
    <property type="entry name" value="NTP_transf_5"/>
    <property type="match status" value="1"/>
</dbReference>
<organism evidence="1 2">
    <name type="scientific">Halomonas saccharevitans</name>
    <dbReference type="NCBI Taxonomy" id="416872"/>
    <lineage>
        <taxon>Bacteria</taxon>
        <taxon>Pseudomonadati</taxon>
        <taxon>Pseudomonadota</taxon>
        <taxon>Gammaproteobacteria</taxon>
        <taxon>Oceanospirillales</taxon>
        <taxon>Halomonadaceae</taxon>
        <taxon>Halomonas</taxon>
    </lineage>
</organism>
<dbReference type="GO" id="GO:0016740">
    <property type="term" value="F:transferase activity"/>
    <property type="evidence" value="ECO:0007669"/>
    <property type="project" value="UniProtKB-KW"/>
</dbReference>
<reference evidence="1 2" key="1">
    <citation type="submission" date="2016-10" db="EMBL/GenBank/DDBJ databases">
        <authorList>
            <person name="de Groot N.N."/>
        </authorList>
    </citation>
    <scope>NUCLEOTIDE SEQUENCE [LARGE SCALE GENOMIC DNA]</scope>
    <source>
        <strain evidence="1 2">CGMCC 1.6493</strain>
    </source>
</reference>
<dbReference type="OrthoDB" id="9773927at2"/>
<evidence type="ECO:0000313" key="1">
    <source>
        <dbReference type="EMBL" id="SFT85428.1"/>
    </source>
</evidence>